<name>A0ACB7VS48_DIOAL</name>
<evidence type="ECO:0000313" key="2">
    <source>
        <dbReference type="Proteomes" id="UP000827976"/>
    </source>
</evidence>
<accession>A0ACB7VS48</accession>
<proteinExistence type="predicted"/>
<organism evidence="1 2">
    <name type="scientific">Dioscorea alata</name>
    <name type="common">Purple yam</name>
    <dbReference type="NCBI Taxonomy" id="55571"/>
    <lineage>
        <taxon>Eukaryota</taxon>
        <taxon>Viridiplantae</taxon>
        <taxon>Streptophyta</taxon>
        <taxon>Embryophyta</taxon>
        <taxon>Tracheophyta</taxon>
        <taxon>Spermatophyta</taxon>
        <taxon>Magnoliopsida</taxon>
        <taxon>Liliopsida</taxon>
        <taxon>Dioscoreales</taxon>
        <taxon>Dioscoreaceae</taxon>
        <taxon>Dioscorea</taxon>
    </lineage>
</organism>
<dbReference type="Proteomes" id="UP000827976">
    <property type="component" value="Chromosome 7"/>
</dbReference>
<evidence type="ECO:0000313" key="1">
    <source>
        <dbReference type="EMBL" id="KAH7677210.1"/>
    </source>
</evidence>
<sequence>MPRRKANTNVNDGNALCVWNFIMDDALIDAYLHQQTIGNRVGGTFTTHALDNIVNELKGKFPEKTIDKEKVQNRMKNIKRAFTRCYDIFKNGISGFAWNPTKEMWDAEPEVWKHLIEAKPEAVEWMNKSIRNYEKLVQLYGQDRATGQHAETASEMRQRRRQNSMNLSGGSSTGEIDDIDFMVSQNTANLENLGDNEDIEIQDDELGDEASPEVPSSSRSKKVRRSYSRDDDSKFSTAAKTMANAFVQSTTAIVEVSKNVLNVTNNILSTFGQNTNSIGASDAWVMLVNLGFSQPFLNKAYLFLINDYKMLEGIMGCPDEHHKSLLLTSMGYDREPHERKIKGKHLSLAKIILLYTCEY</sequence>
<gene>
    <name evidence="1" type="ORF">IHE45_07G067700</name>
</gene>
<keyword evidence="2" id="KW-1185">Reference proteome</keyword>
<comment type="caution">
    <text evidence="1">The sequence shown here is derived from an EMBL/GenBank/DDBJ whole genome shotgun (WGS) entry which is preliminary data.</text>
</comment>
<protein>
    <submittedName>
        <fullName evidence="1">Cytochrome c/b562 domain-containing protein</fullName>
    </submittedName>
</protein>
<dbReference type="EMBL" id="CM037017">
    <property type="protein sequence ID" value="KAH7677210.1"/>
    <property type="molecule type" value="Genomic_DNA"/>
</dbReference>
<reference evidence="2" key="1">
    <citation type="journal article" date="2022" name="Nat. Commun.">
        <title>Chromosome evolution and the genetic basis of agronomically important traits in greater yam.</title>
        <authorList>
            <person name="Bredeson J.V."/>
            <person name="Lyons J.B."/>
            <person name="Oniyinde I.O."/>
            <person name="Okereke N.R."/>
            <person name="Kolade O."/>
            <person name="Nnabue I."/>
            <person name="Nwadili C.O."/>
            <person name="Hribova E."/>
            <person name="Parker M."/>
            <person name="Nwogha J."/>
            <person name="Shu S."/>
            <person name="Carlson J."/>
            <person name="Kariba R."/>
            <person name="Muthemba S."/>
            <person name="Knop K."/>
            <person name="Barton G.J."/>
            <person name="Sherwood A.V."/>
            <person name="Lopez-Montes A."/>
            <person name="Asiedu R."/>
            <person name="Jamnadass R."/>
            <person name="Muchugi A."/>
            <person name="Goodstein D."/>
            <person name="Egesi C.N."/>
            <person name="Featherston J."/>
            <person name="Asfaw A."/>
            <person name="Simpson G.G."/>
            <person name="Dolezel J."/>
            <person name="Hendre P.S."/>
            <person name="Van Deynze A."/>
            <person name="Kumar P.L."/>
            <person name="Obidiegwu J.E."/>
            <person name="Bhattacharjee R."/>
            <person name="Rokhsar D.S."/>
        </authorList>
    </citation>
    <scope>NUCLEOTIDE SEQUENCE [LARGE SCALE GENOMIC DNA]</scope>
    <source>
        <strain evidence="2">cv. TDa95/00328</strain>
    </source>
</reference>